<reference evidence="1" key="1">
    <citation type="submission" date="2015-04" db="UniProtKB">
        <authorList>
            <consortium name="EnsemblPlants"/>
        </authorList>
    </citation>
    <scope>IDENTIFICATION</scope>
</reference>
<protein>
    <submittedName>
        <fullName evidence="1">Uncharacterized protein</fullName>
    </submittedName>
</protein>
<evidence type="ECO:0000313" key="2">
    <source>
        <dbReference type="Proteomes" id="UP000026961"/>
    </source>
</evidence>
<dbReference type="Gramene" id="OGLUM03G34210.1">
    <property type="protein sequence ID" value="OGLUM03G34210.1"/>
    <property type="gene ID" value="OGLUM03G34210"/>
</dbReference>
<sequence length="78" mass="9103">MATNTPVIAATAMVVLLPDFRESLCSIADRRWPRRSAPREQWRSMPMPAWEEKRRGCHVSKTRDPYCHGTEIVWFCIV</sequence>
<dbReference type="EnsemblPlants" id="OGLUM03G34210.1">
    <property type="protein sequence ID" value="OGLUM03G34210.1"/>
    <property type="gene ID" value="OGLUM03G34210"/>
</dbReference>
<dbReference type="Proteomes" id="UP000026961">
    <property type="component" value="Chromosome 3"/>
</dbReference>
<organism evidence="1">
    <name type="scientific">Oryza glumipatula</name>
    <dbReference type="NCBI Taxonomy" id="40148"/>
    <lineage>
        <taxon>Eukaryota</taxon>
        <taxon>Viridiplantae</taxon>
        <taxon>Streptophyta</taxon>
        <taxon>Embryophyta</taxon>
        <taxon>Tracheophyta</taxon>
        <taxon>Spermatophyta</taxon>
        <taxon>Magnoliopsida</taxon>
        <taxon>Liliopsida</taxon>
        <taxon>Poales</taxon>
        <taxon>Poaceae</taxon>
        <taxon>BOP clade</taxon>
        <taxon>Oryzoideae</taxon>
        <taxon>Oryzeae</taxon>
        <taxon>Oryzinae</taxon>
        <taxon>Oryza</taxon>
    </lineage>
</organism>
<reference evidence="1" key="2">
    <citation type="submission" date="2018-05" db="EMBL/GenBank/DDBJ databases">
        <title>OgluRS3 (Oryza glumaepatula Reference Sequence Version 3).</title>
        <authorList>
            <person name="Zhang J."/>
            <person name="Kudrna D."/>
            <person name="Lee S."/>
            <person name="Talag J."/>
            <person name="Welchert J."/>
            <person name="Wing R.A."/>
        </authorList>
    </citation>
    <scope>NUCLEOTIDE SEQUENCE [LARGE SCALE GENOMIC DNA]</scope>
</reference>
<dbReference type="AlphaFoldDB" id="A0A0D9ZDA6"/>
<accession>A0A0D9ZDA6</accession>
<dbReference type="HOGENOM" id="CLU_2625968_0_0_1"/>
<evidence type="ECO:0000313" key="1">
    <source>
        <dbReference type="EnsemblPlants" id="OGLUM03G34210.1"/>
    </source>
</evidence>
<proteinExistence type="predicted"/>
<keyword evidence="2" id="KW-1185">Reference proteome</keyword>
<name>A0A0D9ZDA6_9ORYZ</name>